<gene>
    <name evidence="2" type="ORF">IV203_022614</name>
</gene>
<dbReference type="Proteomes" id="UP000693970">
    <property type="component" value="Unassembled WGS sequence"/>
</dbReference>
<proteinExistence type="predicted"/>
<reference evidence="2" key="1">
    <citation type="journal article" date="2021" name="Sci. Rep.">
        <title>Diploid genomic architecture of Nitzschia inconspicua, an elite biomass production diatom.</title>
        <authorList>
            <person name="Oliver A."/>
            <person name="Podell S."/>
            <person name="Pinowska A."/>
            <person name="Traller J.C."/>
            <person name="Smith S.R."/>
            <person name="McClure R."/>
            <person name="Beliaev A."/>
            <person name="Bohutskyi P."/>
            <person name="Hill E.A."/>
            <person name="Rabines A."/>
            <person name="Zheng H."/>
            <person name="Allen L.Z."/>
            <person name="Kuo A."/>
            <person name="Grigoriev I.V."/>
            <person name="Allen A.E."/>
            <person name="Hazlebeck D."/>
            <person name="Allen E.E."/>
        </authorList>
    </citation>
    <scope>NUCLEOTIDE SEQUENCE</scope>
    <source>
        <strain evidence="2">Hildebrandi</strain>
    </source>
</reference>
<sequence length="97" mass="11001">MLSHFTDLPQFSYFTLAVHKSIKKVSKLQDRNTGMEKMYNSVQSRNYIGMRLEQGSWLPSITGYQTEQTAKQAPEPLDNVSSGDIPSKTFPTLTMQP</sequence>
<comment type="caution">
    <text evidence="2">The sequence shown here is derived from an EMBL/GenBank/DDBJ whole genome shotgun (WGS) entry which is preliminary data.</text>
</comment>
<protein>
    <submittedName>
        <fullName evidence="2">Uncharacterized protein</fullName>
    </submittedName>
</protein>
<evidence type="ECO:0000313" key="2">
    <source>
        <dbReference type="EMBL" id="KAG7344606.1"/>
    </source>
</evidence>
<evidence type="ECO:0000256" key="1">
    <source>
        <dbReference type="SAM" id="MobiDB-lite"/>
    </source>
</evidence>
<dbReference type="EMBL" id="JAGRRH010000023">
    <property type="protein sequence ID" value="KAG7344606.1"/>
    <property type="molecule type" value="Genomic_DNA"/>
</dbReference>
<dbReference type="AlphaFoldDB" id="A0A9K3PF65"/>
<accession>A0A9K3PF65</accession>
<feature type="compositionally biased region" description="Polar residues" evidence="1">
    <location>
        <begin position="79"/>
        <end position="97"/>
    </location>
</feature>
<feature type="region of interest" description="Disordered" evidence="1">
    <location>
        <begin position="67"/>
        <end position="97"/>
    </location>
</feature>
<keyword evidence="3" id="KW-1185">Reference proteome</keyword>
<name>A0A9K3PF65_9STRA</name>
<organism evidence="2 3">
    <name type="scientific">Nitzschia inconspicua</name>
    <dbReference type="NCBI Taxonomy" id="303405"/>
    <lineage>
        <taxon>Eukaryota</taxon>
        <taxon>Sar</taxon>
        <taxon>Stramenopiles</taxon>
        <taxon>Ochrophyta</taxon>
        <taxon>Bacillariophyta</taxon>
        <taxon>Bacillariophyceae</taxon>
        <taxon>Bacillariophycidae</taxon>
        <taxon>Bacillariales</taxon>
        <taxon>Bacillariaceae</taxon>
        <taxon>Nitzschia</taxon>
    </lineage>
</organism>
<evidence type="ECO:0000313" key="3">
    <source>
        <dbReference type="Proteomes" id="UP000693970"/>
    </source>
</evidence>
<reference evidence="2" key="2">
    <citation type="submission" date="2021-04" db="EMBL/GenBank/DDBJ databases">
        <authorList>
            <person name="Podell S."/>
        </authorList>
    </citation>
    <scope>NUCLEOTIDE SEQUENCE</scope>
    <source>
        <strain evidence="2">Hildebrandi</strain>
    </source>
</reference>